<dbReference type="Gene3D" id="3.40.50.2300">
    <property type="match status" value="1"/>
</dbReference>
<organism evidence="3">
    <name type="scientific">Candidatus Kentrum sp. FM</name>
    <dbReference type="NCBI Taxonomy" id="2126340"/>
    <lineage>
        <taxon>Bacteria</taxon>
        <taxon>Pseudomonadati</taxon>
        <taxon>Pseudomonadota</taxon>
        <taxon>Gammaproteobacteria</taxon>
        <taxon>Candidatus Kentrum</taxon>
    </lineage>
</organism>
<evidence type="ECO:0000313" key="3">
    <source>
        <dbReference type="EMBL" id="VFK06156.1"/>
    </source>
</evidence>
<dbReference type="InterPro" id="IPR011006">
    <property type="entry name" value="CheY-like_superfamily"/>
</dbReference>
<dbReference type="EMBL" id="CAADFA010000009">
    <property type="protein sequence ID" value="VFJ44253.1"/>
    <property type="molecule type" value="Genomic_DNA"/>
</dbReference>
<sequence length="183" mass="21303">MASLTGTKTKTETESRKYLFVDDMPKYLDIQIQALREAGHRVEIASDLGVAWMWIEGERKADNPFDLVLADLLLARKTGEFGREDQQLRDGLRSKGYGDIPESGQALGLWRRRHEMRQPYCYVANFSWLWVENVDKQDPEFGGKTVEEPDDILMLNKSRLWPDNIEGKLLRARQAWEDEQWLS</sequence>
<evidence type="ECO:0000313" key="1">
    <source>
        <dbReference type="EMBL" id="VFJ43917.1"/>
    </source>
</evidence>
<dbReference type="SUPFAM" id="SSF52172">
    <property type="entry name" value="CheY-like"/>
    <property type="match status" value="1"/>
</dbReference>
<dbReference type="AlphaFoldDB" id="A0A450VMV5"/>
<gene>
    <name evidence="1" type="ORF">BECKFM1743A_GA0114220_100126</name>
    <name evidence="3" type="ORF">BECKFM1743B_GA0114221_1001111</name>
    <name evidence="2" type="ORF">BECKFM1743C_GA0114222_100099</name>
</gene>
<reference evidence="3" key="1">
    <citation type="submission" date="2019-02" db="EMBL/GenBank/DDBJ databases">
        <authorList>
            <person name="Gruber-Vodicka R. H."/>
            <person name="Seah K. B. B."/>
        </authorList>
    </citation>
    <scope>NUCLEOTIDE SEQUENCE</scope>
    <source>
        <strain evidence="1">BECK_BZ163</strain>
        <strain evidence="3">BECK_BZ164</strain>
        <strain evidence="2">BECK_BZ165</strain>
    </source>
</reference>
<evidence type="ECO:0008006" key="4">
    <source>
        <dbReference type="Google" id="ProtNLM"/>
    </source>
</evidence>
<name>A0A450VMV5_9GAMM</name>
<dbReference type="EMBL" id="CAADEZ010000012">
    <property type="protein sequence ID" value="VFJ43917.1"/>
    <property type="molecule type" value="Genomic_DNA"/>
</dbReference>
<evidence type="ECO:0000313" key="2">
    <source>
        <dbReference type="EMBL" id="VFJ44253.1"/>
    </source>
</evidence>
<proteinExistence type="predicted"/>
<dbReference type="EMBL" id="CAADFL010000011">
    <property type="protein sequence ID" value="VFK06156.1"/>
    <property type="molecule type" value="Genomic_DNA"/>
</dbReference>
<protein>
    <recommendedName>
        <fullName evidence="4">Response regulatory domain-containing protein</fullName>
    </recommendedName>
</protein>
<accession>A0A450VMV5</accession>